<proteinExistence type="predicted"/>
<accession>A0A0F9M5G9</accession>
<dbReference type="EMBL" id="LAZR01006116">
    <property type="protein sequence ID" value="KKM94606.1"/>
    <property type="molecule type" value="Genomic_DNA"/>
</dbReference>
<gene>
    <name evidence="1" type="ORF">LCGC14_1196490</name>
</gene>
<sequence>MNTVTPSHGKLQKYRVYFEPVEVKRSLELLQARFESASIFQGDGLWAGQFEKVTVFEIHTVLEAGYIEAFAEEIRALNGQASVRVTMESLTVIDINSNAQAHANAPDVSYPLEHKVANPFFDV</sequence>
<dbReference type="AlphaFoldDB" id="A0A0F9M5G9"/>
<organism evidence="1">
    <name type="scientific">marine sediment metagenome</name>
    <dbReference type="NCBI Taxonomy" id="412755"/>
    <lineage>
        <taxon>unclassified sequences</taxon>
        <taxon>metagenomes</taxon>
        <taxon>ecological metagenomes</taxon>
    </lineage>
</organism>
<name>A0A0F9M5G9_9ZZZZ</name>
<protein>
    <submittedName>
        <fullName evidence="1">Uncharacterized protein</fullName>
    </submittedName>
</protein>
<comment type="caution">
    <text evidence="1">The sequence shown here is derived from an EMBL/GenBank/DDBJ whole genome shotgun (WGS) entry which is preliminary data.</text>
</comment>
<evidence type="ECO:0000313" key="1">
    <source>
        <dbReference type="EMBL" id="KKM94606.1"/>
    </source>
</evidence>
<reference evidence="1" key="1">
    <citation type="journal article" date="2015" name="Nature">
        <title>Complex archaea that bridge the gap between prokaryotes and eukaryotes.</title>
        <authorList>
            <person name="Spang A."/>
            <person name="Saw J.H."/>
            <person name="Jorgensen S.L."/>
            <person name="Zaremba-Niedzwiedzka K."/>
            <person name="Martijn J."/>
            <person name="Lind A.E."/>
            <person name="van Eijk R."/>
            <person name="Schleper C."/>
            <person name="Guy L."/>
            <person name="Ettema T.J."/>
        </authorList>
    </citation>
    <scope>NUCLEOTIDE SEQUENCE</scope>
</reference>